<dbReference type="AlphaFoldDB" id="A0A8S3UA99"/>
<evidence type="ECO:0000313" key="3">
    <source>
        <dbReference type="Proteomes" id="UP000683360"/>
    </source>
</evidence>
<dbReference type="EMBL" id="CAJPWZ010002699">
    <property type="protein sequence ID" value="CAG2243278.1"/>
    <property type="molecule type" value="Genomic_DNA"/>
</dbReference>
<protein>
    <submittedName>
        <fullName evidence="2">Uncharacterized protein</fullName>
    </submittedName>
</protein>
<keyword evidence="3" id="KW-1185">Reference proteome</keyword>
<feature type="region of interest" description="Disordered" evidence="1">
    <location>
        <begin position="284"/>
        <end position="351"/>
    </location>
</feature>
<proteinExistence type="predicted"/>
<feature type="compositionally biased region" description="Basic and acidic residues" evidence="1">
    <location>
        <begin position="284"/>
        <end position="297"/>
    </location>
</feature>
<reference evidence="2" key="1">
    <citation type="submission" date="2021-03" db="EMBL/GenBank/DDBJ databases">
        <authorList>
            <person name="Bekaert M."/>
        </authorList>
    </citation>
    <scope>NUCLEOTIDE SEQUENCE</scope>
</reference>
<sequence length="351" mass="41407">MDCLNAELRLGFVASLSWELRRIVRRNHREHMAYLKRPMNKEFKSIIALKPSAFSMDEFIIQPSFFKRFIRARYEKKKWQQHEIVLLSRIFQSYVETFRSPSEVGNINIKPSIIVGWIITSKVISDIEENSYITALVEFGTSIISEFSYCRQHPDYKEHMVIQLLNILSVMFRFMSIHRRWGPADFRMERIVDKLAMKEELSDIIKFSINNDWDLQGHDTNLKPSRIKKITFGQGKVVKVKKHEDFFIFIWKKKDEFGSGICLGTDEWGKLALIMKRMESMKKELEKRKKGDKRKVEEGDEEEVQTNKKSKKQKPNPFISDQAGEGTSGGWRQKKKIFFSESSDEGEEERQ</sequence>
<dbReference type="OrthoDB" id="10316337at2759"/>
<dbReference type="Proteomes" id="UP000683360">
    <property type="component" value="Unassembled WGS sequence"/>
</dbReference>
<evidence type="ECO:0000256" key="1">
    <source>
        <dbReference type="SAM" id="MobiDB-lite"/>
    </source>
</evidence>
<accession>A0A8S3UA99</accession>
<evidence type="ECO:0000313" key="2">
    <source>
        <dbReference type="EMBL" id="CAG2243278.1"/>
    </source>
</evidence>
<name>A0A8S3UA99_MYTED</name>
<feature type="compositionally biased region" description="Acidic residues" evidence="1">
    <location>
        <begin position="342"/>
        <end position="351"/>
    </location>
</feature>
<gene>
    <name evidence="2" type="ORF">MEDL_55447</name>
</gene>
<organism evidence="2 3">
    <name type="scientific">Mytilus edulis</name>
    <name type="common">Blue mussel</name>
    <dbReference type="NCBI Taxonomy" id="6550"/>
    <lineage>
        <taxon>Eukaryota</taxon>
        <taxon>Metazoa</taxon>
        <taxon>Spiralia</taxon>
        <taxon>Lophotrochozoa</taxon>
        <taxon>Mollusca</taxon>
        <taxon>Bivalvia</taxon>
        <taxon>Autobranchia</taxon>
        <taxon>Pteriomorphia</taxon>
        <taxon>Mytilida</taxon>
        <taxon>Mytiloidea</taxon>
        <taxon>Mytilidae</taxon>
        <taxon>Mytilinae</taxon>
        <taxon>Mytilus</taxon>
    </lineage>
</organism>
<comment type="caution">
    <text evidence="2">The sequence shown here is derived from an EMBL/GenBank/DDBJ whole genome shotgun (WGS) entry which is preliminary data.</text>
</comment>